<dbReference type="EMBL" id="CP064791">
    <property type="protein sequence ID" value="QSG15794.1"/>
    <property type="molecule type" value="Genomic_DNA"/>
</dbReference>
<proteinExistence type="predicted"/>
<organism evidence="1 2">
    <name type="scientific">Halapricum desulfuricans</name>
    <dbReference type="NCBI Taxonomy" id="2841257"/>
    <lineage>
        <taxon>Archaea</taxon>
        <taxon>Methanobacteriati</taxon>
        <taxon>Methanobacteriota</taxon>
        <taxon>Stenosarchaea group</taxon>
        <taxon>Halobacteria</taxon>
        <taxon>Halobacteriales</taxon>
        <taxon>Haloarculaceae</taxon>
        <taxon>Halapricum</taxon>
    </lineage>
</organism>
<sequence>MPPRNTDGRDHRDEAILALADGDHRQAGDAYTHAAYGELAGLENHRREALDPDAQGWAGDALSALCLAGVCYRIAGRDRRAENRATQGRTIATDQREFVLADPIDQAEATAFIGDFYVLAGDQEQAAAAYDGAAKRYADAAPTDPAGATTRPLLQAGTDLLLQLSRPDDVSWDDIHGTGSDALHRRVRFRRTRLPELFDDRLEASRLHPPRGSTEYNADFRCPDCGATDVNYIADAVLCLRCASVIEQR</sequence>
<protein>
    <submittedName>
        <fullName evidence="1">Zn finger domain containing protein</fullName>
    </submittedName>
</protein>
<name>A0A897NTN3_9EURY</name>
<accession>A0A897NTN3</accession>
<dbReference type="GeneID" id="68858917"/>
<dbReference type="Proteomes" id="UP000663292">
    <property type="component" value="Chromosome"/>
</dbReference>
<keyword evidence="2" id="KW-1185">Reference proteome</keyword>
<dbReference type="AlphaFoldDB" id="A0A897NTN3"/>
<gene>
    <name evidence="1" type="ORF">HSEST_2282</name>
</gene>
<evidence type="ECO:0000313" key="2">
    <source>
        <dbReference type="Proteomes" id="UP000663292"/>
    </source>
</evidence>
<reference evidence="1 2" key="1">
    <citation type="submission" date="2020-11" db="EMBL/GenBank/DDBJ databases">
        <title>Carbohydrate-dependent, anaerobic sulfur respiration: A novel catabolism in halophilic archaea.</title>
        <authorList>
            <person name="Sorokin D.Y."/>
            <person name="Messina E."/>
            <person name="Smedile F."/>
            <person name="La Cono V."/>
            <person name="Hallsworth J.E."/>
            <person name="Yakimov M.M."/>
        </authorList>
    </citation>
    <scope>NUCLEOTIDE SEQUENCE [LARGE SCALE GENOMIC DNA]</scope>
    <source>
        <strain evidence="1 2">HSR-Est</strain>
    </source>
</reference>
<dbReference type="RefSeq" id="WP_229121048.1">
    <property type="nucleotide sequence ID" value="NZ_CP064791.1"/>
</dbReference>
<evidence type="ECO:0000313" key="1">
    <source>
        <dbReference type="EMBL" id="QSG15794.1"/>
    </source>
</evidence>